<dbReference type="GO" id="GO:0006355">
    <property type="term" value="P:regulation of DNA-templated transcription"/>
    <property type="evidence" value="ECO:0007669"/>
    <property type="project" value="InterPro"/>
</dbReference>
<dbReference type="RefSeq" id="WP_238165499.1">
    <property type="nucleotide sequence ID" value="NZ_SNWQ01000004.1"/>
</dbReference>
<evidence type="ECO:0000259" key="8">
    <source>
        <dbReference type="PROSITE" id="PS50113"/>
    </source>
</evidence>
<dbReference type="AlphaFoldDB" id="A0A4R6KJS5"/>
<comment type="caution">
    <text evidence="10">The sequence shown here is derived from an EMBL/GenBank/DDBJ whole genome shotgun (WGS) entry which is preliminary data.</text>
</comment>
<feature type="coiled-coil region" evidence="6">
    <location>
        <begin position="408"/>
        <end position="488"/>
    </location>
</feature>
<dbReference type="PRINTS" id="PR00996">
    <property type="entry name" value="CHERMTFRASE"/>
</dbReference>
<dbReference type="NCBIfam" id="TIGR00229">
    <property type="entry name" value="sensory_box"/>
    <property type="match status" value="2"/>
</dbReference>
<dbReference type="InterPro" id="IPR035965">
    <property type="entry name" value="PAS-like_dom_sf"/>
</dbReference>
<sequence>MTNQLSAAADEVEDLLAYLRESRGFDFGGYKRTSLVRRIRHRMGQVGIGTYQAYLDLLQVDPAEFTALFNTILINVTGFFRDPETWALLRAEVIPSMLAERSPGDPLRIWSTGCSSGQEAYSLAMALAEELGLDNYLKQVKIYATDIDEDALAQARQASYPEVELEGVPAELRSKYFEARGGRFVFHPELRRTVIFGRNDLLQDAPISRVDLLLCRNTLMYFNAETQQRVLNRFHFALVPRGVLFLGRAEMLLGRSRLFEPIDLKLRIFRRVANRAVPTGRRAFDPHHTEQPIDRLHEHAFAATPVAQLVVGKDDTLLLLSDQAATLFGLSRRDLGRPIRELEVSYQPLALRGHLDRVQAERKPIRISEVEFGRPGGVVHWFEVHLNPVMDGSDLLGVSVVFHDVSSTRALRLEIDRVSRQLESTNAELQSTNEELETTNEELQSTVEELETTNEELQSTNEELETMNEELQSANDELQIINDAVRERSAELNDVNEFLESVLTAFSAGVVVVDHEMLVLAWNAAAQELWGVRGDEAEGRHLLNLDVGLPADVLRPLVRAALDNPSAPTEARIEAVNRRGRSITVRLVCSALRAPDGRQRGALLVMEPVD</sequence>
<proteinExistence type="predicted"/>
<dbReference type="SUPFAM" id="SSF53335">
    <property type="entry name" value="S-adenosyl-L-methionine-dependent methyltransferases"/>
    <property type="match status" value="1"/>
</dbReference>
<dbReference type="InterPro" id="IPR022642">
    <property type="entry name" value="CheR_C"/>
</dbReference>
<organism evidence="10 11">
    <name type="scientific">Kribbella caucasensis</name>
    <dbReference type="NCBI Taxonomy" id="2512215"/>
    <lineage>
        <taxon>Bacteria</taxon>
        <taxon>Bacillati</taxon>
        <taxon>Actinomycetota</taxon>
        <taxon>Actinomycetes</taxon>
        <taxon>Propionibacteriales</taxon>
        <taxon>Kribbellaceae</taxon>
        <taxon>Kribbella</taxon>
    </lineage>
</organism>
<keyword evidence="4" id="KW-0808">Transferase</keyword>
<dbReference type="PANTHER" id="PTHR24422:SF10">
    <property type="entry name" value="CHEMOTAXIS PROTEIN METHYLTRANSFERASE 2"/>
    <property type="match status" value="1"/>
</dbReference>
<dbReference type="InterPro" id="IPR022641">
    <property type="entry name" value="CheR_N"/>
</dbReference>
<dbReference type="GO" id="GO:0032259">
    <property type="term" value="P:methylation"/>
    <property type="evidence" value="ECO:0007669"/>
    <property type="project" value="UniProtKB-KW"/>
</dbReference>
<dbReference type="Gene3D" id="1.10.287.620">
    <property type="entry name" value="Helix Hairpins"/>
    <property type="match status" value="1"/>
</dbReference>
<dbReference type="EC" id="2.1.1.80" evidence="2"/>
<dbReference type="Gene3D" id="1.10.155.10">
    <property type="entry name" value="Chemotaxis receptor methyltransferase CheR, N-terminal domain"/>
    <property type="match status" value="1"/>
</dbReference>
<keyword evidence="3" id="KW-0489">Methyltransferase</keyword>
<dbReference type="PROSITE" id="PS50113">
    <property type="entry name" value="PAC"/>
    <property type="match status" value="1"/>
</dbReference>
<dbReference type="InterPro" id="IPR013767">
    <property type="entry name" value="PAS_fold"/>
</dbReference>
<evidence type="ECO:0000256" key="2">
    <source>
        <dbReference type="ARBA" id="ARBA00012534"/>
    </source>
</evidence>
<dbReference type="EMBL" id="SNWQ01000004">
    <property type="protein sequence ID" value="TDO50732.1"/>
    <property type="molecule type" value="Genomic_DNA"/>
</dbReference>
<gene>
    <name evidence="10" type="ORF">EV643_104226</name>
</gene>
<dbReference type="SUPFAM" id="SSF55785">
    <property type="entry name" value="PYP-like sensor domain (PAS domain)"/>
    <property type="match status" value="2"/>
</dbReference>
<dbReference type="SMART" id="SM00138">
    <property type="entry name" value="MeTrc"/>
    <property type="match status" value="1"/>
</dbReference>
<feature type="domain" description="PAC" evidence="8">
    <location>
        <begin position="366"/>
        <end position="417"/>
    </location>
</feature>
<dbReference type="InterPro" id="IPR000700">
    <property type="entry name" value="PAS-assoc_C"/>
</dbReference>
<accession>A0A4R6KJS5</accession>
<dbReference type="CDD" id="cd02440">
    <property type="entry name" value="AdoMet_MTases"/>
    <property type="match status" value="1"/>
</dbReference>
<dbReference type="SUPFAM" id="SSF47757">
    <property type="entry name" value="Chemotaxis receptor methyltransferase CheR, N-terminal domain"/>
    <property type="match status" value="1"/>
</dbReference>
<dbReference type="InterPro" id="IPR000780">
    <property type="entry name" value="CheR_MeTrfase"/>
</dbReference>
<feature type="domain" description="PAS" evidence="7">
    <location>
        <begin position="495"/>
        <end position="543"/>
    </location>
</feature>
<dbReference type="InterPro" id="IPR036804">
    <property type="entry name" value="CheR_N_sf"/>
</dbReference>
<dbReference type="PANTHER" id="PTHR24422">
    <property type="entry name" value="CHEMOTAXIS PROTEIN METHYLTRANSFERASE"/>
    <property type="match status" value="1"/>
</dbReference>
<comment type="catalytic activity">
    <reaction evidence="1">
        <text>L-glutamyl-[protein] + S-adenosyl-L-methionine = [protein]-L-glutamate 5-O-methyl ester + S-adenosyl-L-homocysteine</text>
        <dbReference type="Rhea" id="RHEA:24452"/>
        <dbReference type="Rhea" id="RHEA-COMP:10208"/>
        <dbReference type="Rhea" id="RHEA-COMP:10311"/>
        <dbReference type="ChEBI" id="CHEBI:29973"/>
        <dbReference type="ChEBI" id="CHEBI:57856"/>
        <dbReference type="ChEBI" id="CHEBI:59789"/>
        <dbReference type="ChEBI" id="CHEBI:82795"/>
        <dbReference type="EC" id="2.1.1.80"/>
    </reaction>
</comment>
<dbReference type="Gene3D" id="3.30.450.20">
    <property type="entry name" value="PAS domain"/>
    <property type="match status" value="2"/>
</dbReference>
<evidence type="ECO:0000259" key="9">
    <source>
        <dbReference type="PROSITE" id="PS50123"/>
    </source>
</evidence>
<dbReference type="InterPro" id="IPR000014">
    <property type="entry name" value="PAS"/>
</dbReference>
<dbReference type="Pfam" id="PF01739">
    <property type="entry name" value="CheR"/>
    <property type="match status" value="1"/>
</dbReference>
<keyword evidence="5" id="KW-0949">S-adenosyl-L-methionine</keyword>
<dbReference type="Pfam" id="PF00989">
    <property type="entry name" value="PAS"/>
    <property type="match status" value="2"/>
</dbReference>
<evidence type="ECO:0000256" key="4">
    <source>
        <dbReference type="ARBA" id="ARBA00022679"/>
    </source>
</evidence>
<evidence type="ECO:0000313" key="11">
    <source>
        <dbReference type="Proteomes" id="UP000295388"/>
    </source>
</evidence>
<dbReference type="PROSITE" id="PS50112">
    <property type="entry name" value="PAS"/>
    <property type="match status" value="1"/>
</dbReference>
<evidence type="ECO:0000259" key="7">
    <source>
        <dbReference type="PROSITE" id="PS50112"/>
    </source>
</evidence>
<dbReference type="PROSITE" id="PS50123">
    <property type="entry name" value="CHER"/>
    <property type="match status" value="1"/>
</dbReference>
<dbReference type="InterPro" id="IPR029063">
    <property type="entry name" value="SAM-dependent_MTases_sf"/>
</dbReference>
<dbReference type="Pfam" id="PF03705">
    <property type="entry name" value="CheR_N"/>
    <property type="match status" value="1"/>
</dbReference>
<evidence type="ECO:0000313" key="10">
    <source>
        <dbReference type="EMBL" id="TDO50732.1"/>
    </source>
</evidence>
<evidence type="ECO:0000256" key="5">
    <source>
        <dbReference type="ARBA" id="ARBA00022691"/>
    </source>
</evidence>
<feature type="domain" description="CheR-type methyltransferase" evidence="9">
    <location>
        <begin position="1"/>
        <end position="272"/>
    </location>
</feature>
<evidence type="ECO:0000256" key="6">
    <source>
        <dbReference type="SAM" id="Coils"/>
    </source>
</evidence>
<protein>
    <recommendedName>
        <fullName evidence="2">protein-glutamate O-methyltransferase</fullName>
        <ecNumber evidence="2">2.1.1.80</ecNumber>
    </recommendedName>
</protein>
<dbReference type="GO" id="GO:0008983">
    <property type="term" value="F:protein-glutamate O-methyltransferase activity"/>
    <property type="evidence" value="ECO:0007669"/>
    <property type="project" value="UniProtKB-EC"/>
</dbReference>
<evidence type="ECO:0000256" key="1">
    <source>
        <dbReference type="ARBA" id="ARBA00001541"/>
    </source>
</evidence>
<dbReference type="SMART" id="SM00091">
    <property type="entry name" value="PAS"/>
    <property type="match status" value="2"/>
</dbReference>
<dbReference type="InterPro" id="IPR050903">
    <property type="entry name" value="Bact_Chemotaxis_MeTrfase"/>
</dbReference>
<name>A0A4R6KJS5_9ACTN</name>
<dbReference type="Proteomes" id="UP000295388">
    <property type="component" value="Unassembled WGS sequence"/>
</dbReference>
<reference evidence="10 11" key="1">
    <citation type="submission" date="2019-03" db="EMBL/GenBank/DDBJ databases">
        <title>Genomic Encyclopedia of Type Strains, Phase III (KMG-III): the genomes of soil and plant-associated and newly described type strains.</title>
        <authorList>
            <person name="Whitman W."/>
        </authorList>
    </citation>
    <scope>NUCLEOTIDE SEQUENCE [LARGE SCALE GENOMIC DNA]</scope>
    <source>
        <strain evidence="10 11">VKM Ac-2527</strain>
    </source>
</reference>
<dbReference type="CDD" id="cd00130">
    <property type="entry name" value="PAS"/>
    <property type="match status" value="2"/>
</dbReference>
<evidence type="ECO:0000256" key="3">
    <source>
        <dbReference type="ARBA" id="ARBA00022603"/>
    </source>
</evidence>
<dbReference type="Gene3D" id="3.40.50.150">
    <property type="entry name" value="Vaccinia Virus protein VP39"/>
    <property type="match status" value="1"/>
</dbReference>
<keyword evidence="11" id="KW-1185">Reference proteome</keyword>
<keyword evidence="6" id="KW-0175">Coiled coil</keyword>